<feature type="region of interest" description="Disordered" evidence="20">
    <location>
        <begin position="1"/>
        <end position="55"/>
    </location>
</feature>
<dbReference type="InterPro" id="IPR003805">
    <property type="entry name" value="CobS"/>
</dbReference>
<evidence type="ECO:0000256" key="9">
    <source>
        <dbReference type="ARBA" id="ARBA00022679"/>
    </source>
</evidence>
<evidence type="ECO:0000256" key="3">
    <source>
        <dbReference type="ARBA" id="ARBA00004663"/>
    </source>
</evidence>
<sequence>MPPRRARRASGRPPPMPLPRMLRMRVTQAPPRRPRARPGEARTPPRWRPNDPSAHGLHLGLRANGDPAARSMIPWHPALLTVIGFYSRLPVPVAGGMTLARCVWLLPAAAVAIALPAALAGWGADWLGLSALAAAFVATLVLAIVTGALHEDGLADCADGFWGGATITRRLEIMRDSRIGTYGVLALVGAVGLKAALLADLVAALGGWAFVVFVAAAVAARAVALFPWVGLPNARAGGLAAAAGRPTGKDFRIAVLMALGITVVLTVWISPLGTIIAAVAAAASAMGVATIADRKIGGHTGDVIGAAVVLADLSYLAGFTISVG</sequence>
<evidence type="ECO:0000256" key="16">
    <source>
        <dbReference type="ARBA" id="ARBA00032853"/>
    </source>
</evidence>
<evidence type="ECO:0000256" key="8">
    <source>
        <dbReference type="ARBA" id="ARBA00022573"/>
    </source>
</evidence>
<feature type="transmembrane region" description="Helical" evidence="19">
    <location>
        <begin position="179"/>
        <end position="199"/>
    </location>
</feature>
<feature type="transmembrane region" description="Helical" evidence="19">
    <location>
        <begin position="275"/>
        <end position="292"/>
    </location>
</feature>
<comment type="catalytic activity">
    <reaction evidence="17 19">
        <text>alpha-ribazole + adenosylcob(III)inamide-GDP = adenosylcob(III)alamin + GMP + H(+)</text>
        <dbReference type="Rhea" id="RHEA:16049"/>
        <dbReference type="ChEBI" id="CHEBI:10329"/>
        <dbReference type="ChEBI" id="CHEBI:15378"/>
        <dbReference type="ChEBI" id="CHEBI:18408"/>
        <dbReference type="ChEBI" id="CHEBI:58115"/>
        <dbReference type="ChEBI" id="CHEBI:60487"/>
        <dbReference type="EC" id="2.7.8.26"/>
    </reaction>
</comment>
<organism evidence="21 22">
    <name type="scientific">Acuticoccus sediminis</name>
    <dbReference type="NCBI Taxonomy" id="2184697"/>
    <lineage>
        <taxon>Bacteria</taxon>
        <taxon>Pseudomonadati</taxon>
        <taxon>Pseudomonadota</taxon>
        <taxon>Alphaproteobacteria</taxon>
        <taxon>Hyphomicrobiales</taxon>
        <taxon>Amorphaceae</taxon>
        <taxon>Acuticoccus</taxon>
    </lineage>
</organism>
<dbReference type="UniPathway" id="UPA00148">
    <property type="reaction ID" value="UER00238"/>
</dbReference>
<keyword evidence="9 19" id="KW-0808">Transferase</keyword>
<evidence type="ECO:0000256" key="2">
    <source>
        <dbReference type="ARBA" id="ARBA00004651"/>
    </source>
</evidence>
<keyword evidence="8 19" id="KW-0169">Cobalamin biosynthesis</keyword>
<dbReference type="GO" id="GO:0009236">
    <property type="term" value="P:cobalamin biosynthetic process"/>
    <property type="evidence" value="ECO:0007669"/>
    <property type="project" value="UniProtKB-UniRule"/>
</dbReference>
<comment type="caution">
    <text evidence="21">The sequence shown here is derived from an EMBL/GenBank/DDBJ whole genome shotgun (WGS) entry which is preliminary data.</text>
</comment>
<dbReference type="GO" id="GO:0005886">
    <property type="term" value="C:plasma membrane"/>
    <property type="evidence" value="ECO:0007669"/>
    <property type="project" value="UniProtKB-SubCell"/>
</dbReference>
<name>A0A8B2NUK4_9HYPH</name>
<evidence type="ECO:0000256" key="5">
    <source>
        <dbReference type="ARBA" id="ARBA00013200"/>
    </source>
</evidence>
<keyword evidence="12 19" id="KW-1133">Transmembrane helix</keyword>
<comment type="similarity">
    <text evidence="4 19">Belongs to the CobS family.</text>
</comment>
<evidence type="ECO:0000256" key="20">
    <source>
        <dbReference type="SAM" id="MobiDB-lite"/>
    </source>
</evidence>
<evidence type="ECO:0000256" key="14">
    <source>
        <dbReference type="ARBA" id="ARBA00025228"/>
    </source>
</evidence>
<keyword evidence="13 19" id="KW-0472">Membrane</keyword>
<feature type="transmembrane region" description="Helical" evidence="19">
    <location>
        <begin position="251"/>
        <end position="269"/>
    </location>
</feature>
<dbReference type="PANTHER" id="PTHR34148">
    <property type="entry name" value="ADENOSYLCOBINAMIDE-GDP RIBAZOLETRANSFERASE"/>
    <property type="match status" value="1"/>
</dbReference>
<evidence type="ECO:0000313" key="21">
    <source>
        <dbReference type="EMBL" id="RAI01154.1"/>
    </source>
</evidence>
<protein>
    <recommendedName>
        <fullName evidence="6 19">Adenosylcobinamide-GDP ribazoletransferase</fullName>
        <ecNumber evidence="5 19">2.7.8.26</ecNumber>
    </recommendedName>
    <alternativeName>
        <fullName evidence="16 19">Cobalamin synthase</fullName>
    </alternativeName>
    <alternativeName>
        <fullName evidence="15 19">Cobalamin-5'-phosphate synthase</fullName>
    </alternativeName>
</protein>
<feature type="transmembrane region" description="Helical" evidence="19">
    <location>
        <begin position="205"/>
        <end position="230"/>
    </location>
</feature>
<dbReference type="EC" id="2.7.8.26" evidence="5 19"/>
<dbReference type="AlphaFoldDB" id="A0A8B2NUK4"/>
<dbReference type="EMBL" id="QHHQ01000003">
    <property type="protein sequence ID" value="RAI01154.1"/>
    <property type="molecule type" value="Genomic_DNA"/>
</dbReference>
<dbReference type="Proteomes" id="UP000249590">
    <property type="component" value="Unassembled WGS sequence"/>
</dbReference>
<evidence type="ECO:0000256" key="4">
    <source>
        <dbReference type="ARBA" id="ARBA00010561"/>
    </source>
</evidence>
<comment type="cofactor">
    <cofactor evidence="1 19">
        <name>Mg(2+)</name>
        <dbReference type="ChEBI" id="CHEBI:18420"/>
    </cofactor>
</comment>
<evidence type="ECO:0000256" key="19">
    <source>
        <dbReference type="HAMAP-Rule" id="MF_00719"/>
    </source>
</evidence>
<evidence type="ECO:0000256" key="18">
    <source>
        <dbReference type="ARBA" id="ARBA00049504"/>
    </source>
</evidence>
<keyword evidence="7 19" id="KW-1003">Cell membrane</keyword>
<feature type="transmembrane region" description="Helical" evidence="19">
    <location>
        <begin position="102"/>
        <end position="120"/>
    </location>
</feature>
<evidence type="ECO:0000256" key="7">
    <source>
        <dbReference type="ARBA" id="ARBA00022475"/>
    </source>
</evidence>
<dbReference type="GO" id="GO:0051073">
    <property type="term" value="F:adenosylcobinamide-GDP ribazoletransferase activity"/>
    <property type="evidence" value="ECO:0007669"/>
    <property type="project" value="UniProtKB-UniRule"/>
</dbReference>
<feature type="transmembrane region" description="Helical" evidence="19">
    <location>
        <begin position="304"/>
        <end position="323"/>
    </location>
</feature>
<evidence type="ECO:0000256" key="6">
    <source>
        <dbReference type="ARBA" id="ARBA00015850"/>
    </source>
</evidence>
<keyword evidence="22" id="KW-1185">Reference proteome</keyword>
<comment type="function">
    <text evidence="14 19">Joins adenosylcobinamide-GDP and alpha-ribazole to generate adenosylcobalamin (Ado-cobalamin). Also synthesizes adenosylcobalamin 5'-phosphate from adenosylcobinamide-GDP and alpha-ribazole 5'-phosphate.</text>
</comment>
<evidence type="ECO:0000256" key="15">
    <source>
        <dbReference type="ARBA" id="ARBA00032605"/>
    </source>
</evidence>
<dbReference type="Pfam" id="PF02654">
    <property type="entry name" value="CobS"/>
    <property type="match status" value="1"/>
</dbReference>
<gene>
    <name evidence="19" type="primary">cobS</name>
    <name evidence="21" type="ORF">DLJ53_14790</name>
</gene>
<dbReference type="PANTHER" id="PTHR34148:SF1">
    <property type="entry name" value="ADENOSYLCOBINAMIDE-GDP RIBAZOLETRANSFERASE"/>
    <property type="match status" value="1"/>
</dbReference>
<comment type="subcellular location">
    <subcellularLocation>
        <location evidence="2 19">Cell membrane</location>
        <topology evidence="2 19">Multi-pass membrane protein</topology>
    </subcellularLocation>
</comment>
<proteinExistence type="inferred from homology"/>
<feature type="transmembrane region" description="Helical" evidence="19">
    <location>
        <begin position="126"/>
        <end position="145"/>
    </location>
</feature>
<evidence type="ECO:0000256" key="12">
    <source>
        <dbReference type="ARBA" id="ARBA00022989"/>
    </source>
</evidence>
<dbReference type="GO" id="GO:0008818">
    <property type="term" value="F:cobalamin 5'-phosphate synthase activity"/>
    <property type="evidence" value="ECO:0007669"/>
    <property type="project" value="UniProtKB-UniRule"/>
</dbReference>
<feature type="compositionally biased region" description="Basic residues" evidence="20">
    <location>
        <begin position="1"/>
        <end position="10"/>
    </location>
</feature>
<evidence type="ECO:0000313" key="22">
    <source>
        <dbReference type="Proteomes" id="UP000249590"/>
    </source>
</evidence>
<keyword evidence="10 19" id="KW-0812">Transmembrane</keyword>
<evidence type="ECO:0000256" key="17">
    <source>
        <dbReference type="ARBA" id="ARBA00048623"/>
    </source>
</evidence>
<accession>A0A8B2NUK4</accession>
<evidence type="ECO:0000256" key="1">
    <source>
        <dbReference type="ARBA" id="ARBA00001946"/>
    </source>
</evidence>
<comment type="pathway">
    <text evidence="3 19">Cofactor biosynthesis; adenosylcobalamin biosynthesis; adenosylcobalamin from cob(II)yrinate a,c-diamide: step 7/7.</text>
</comment>
<reference evidence="21 22" key="1">
    <citation type="submission" date="2018-05" db="EMBL/GenBank/DDBJ databases">
        <title>Acuticoccus sediminis sp. nov., isolated from deep-sea sediment of Indian Ocean.</title>
        <authorList>
            <person name="Liu X."/>
            <person name="Lai Q."/>
            <person name="Du Y."/>
            <person name="Sun F."/>
            <person name="Zhang X."/>
            <person name="Wang S."/>
            <person name="Shao Z."/>
        </authorList>
    </citation>
    <scope>NUCLEOTIDE SEQUENCE [LARGE SCALE GENOMIC DNA]</scope>
    <source>
        <strain evidence="21 22">PTG4-2</strain>
    </source>
</reference>
<dbReference type="HAMAP" id="MF_00719">
    <property type="entry name" value="CobS"/>
    <property type="match status" value="1"/>
</dbReference>
<evidence type="ECO:0000256" key="13">
    <source>
        <dbReference type="ARBA" id="ARBA00023136"/>
    </source>
</evidence>
<comment type="catalytic activity">
    <reaction evidence="18 19">
        <text>alpha-ribazole 5'-phosphate + adenosylcob(III)inamide-GDP = adenosylcob(III)alamin 5'-phosphate + GMP + H(+)</text>
        <dbReference type="Rhea" id="RHEA:23560"/>
        <dbReference type="ChEBI" id="CHEBI:15378"/>
        <dbReference type="ChEBI" id="CHEBI:57918"/>
        <dbReference type="ChEBI" id="CHEBI:58115"/>
        <dbReference type="ChEBI" id="CHEBI:60487"/>
        <dbReference type="ChEBI" id="CHEBI:60493"/>
        <dbReference type="EC" id="2.7.8.26"/>
    </reaction>
</comment>
<evidence type="ECO:0000256" key="11">
    <source>
        <dbReference type="ARBA" id="ARBA00022842"/>
    </source>
</evidence>
<evidence type="ECO:0000256" key="10">
    <source>
        <dbReference type="ARBA" id="ARBA00022692"/>
    </source>
</evidence>
<keyword evidence="11 19" id="KW-0460">Magnesium</keyword>